<dbReference type="Pfam" id="PF15994">
    <property type="entry name" value="DUF4770"/>
    <property type="match status" value="1"/>
</dbReference>
<dbReference type="PANTHER" id="PTHR41967:SF6">
    <property type="entry name" value="FI19406P1-RELATED"/>
    <property type="match status" value="1"/>
</dbReference>
<evidence type="ECO:0000259" key="2">
    <source>
        <dbReference type="Pfam" id="PF15994"/>
    </source>
</evidence>
<accession>A0A1B0A394</accession>
<dbReference type="VEuPathDB" id="VectorBase:GPAI033113"/>
<dbReference type="InterPro" id="IPR031935">
    <property type="entry name" value="DUF4770"/>
</dbReference>
<evidence type="ECO:0000259" key="3">
    <source>
        <dbReference type="Pfam" id="PF15995"/>
    </source>
</evidence>
<proteinExistence type="predicted"/>
<evidence type="ECO:0008006" key="6">
    <source>
        <dbReference type="Google" id="ProtNLM"/>
    </source>
</evidence>
<keyword evidence="1" id="KW-0175">Coiled coil</keyword>
<dbReference type="EnsemblMetazoa" id="GPAI033113-RA">
    <property type="protein sequence ID" value="GPAI033113-PA"/>
    <property type="gene ID" value="GPAI033113"/>
</dbReference>
<reference evidence="5" key="1">
    <citation type="submission" date="2014-03" db="EMBL/GenBank/DDBJ databases">
        <authorList>
            <person name="Aksoy S."/>
            <person name="Warren W."/>
            <person name="Wilson R.K."/>
        </authorList>
    </citation>
    <scope>NUCLEOTIDE SEQUENCE [LARGE SCALE GENOMIC DNA]</scope>
    <source>
        <strain evidence="5">IAEA</strain>
    </source>
</reference>
<evidence type="ECO:0000256" key="1">
    <source>
        <dbReference type="SAM" id="Coils"/>
    </source>
</evidence>
<evidence type="ECO:0000313" key="5">
    <source>
        <dbReference type="Proteomes" id="UP000092445"/>
    </source>
</evidence>
<sequence>MSESYSPRQSMMRPEKLEVNWKTTSSLKHERENLIRSTHILKEYMDSLEIPGWYRGLSPFQLSKVRELTISLHDDNMQETTYRTRAILSELGLYPIPSNKLISQLIKASGGSDFAFLWFLMEAAYHVSDEQGYDVNEQIILSCITHMDLPFTLKALDELLPRGSLATKRKKEKPKGCKVSRMPCINFEHDSPYFAKQRLPVFRKSNFQYCPHVKYTLESFNKDNGKIQMKDKWTLRRWFKDYKFSASEHIAHVIIRDKINDVFGDFDSLNVNAEKLTILCKHHEEMRLLEESVEAKLNVIEKEHMGKDYVRKEKLLESLQKEIEENLKKFREDMTKCRQQTIMKILANDAHETSSTQTIKDFHKEITPPDSSNKVTINAASSGCDLREGRFMMGEDMLSTSIISQPDSDSGTRNSISNFKKQFLNPRSYCGLKCFDCRSDGTCQFDYRKIFQFKENSDENLRMKRAFIDAVDSDIALLNQLEREWVYCNGDDMAVSHAAEKIWNKELDRYQMMVDEQLAKCPLGLEYQQTYYDPNDDELMERMLKDAIDYLKKDPQYVLLSLPGVHRLPILKEWIRLRYGKVYSCKQQRDKLQSLEPILHALPVVAFSVALPTVAQIYKTQKHDYTIRDALIEKVIFVMDK</sequence>
<dbReference type="Proteomes" id="UP000092445">
    <property type="component" value="Unassembled WGS sequence"/>
</dbReference>
<name>A0A1B0A394_GLOPL</name>
<evidence type="ECO:0000313" key="4">
    <source>
        <dbReference type="EnsemblMetazoa" id="GPAI033113-PA"/>
    </source>
</evidence>
<feature type="domain" description="DUF4771" evidence="3">
    <location>
        <begin position="530"/>
        <end position="605"/>
    </location>
</feature>
<feature type="coiled-coil region" evidence="1">
    <location>
        <begin position="309"/>
        <end position="340"/>
    </location>
</feature>
<protein>
    <recommendedName>
        <fullName evidence="6">DUF4770 domain-containing protein</fullName>
    </recommendedName>
</protein>
<organism evidence="4 5">
    <name type="scientific">Glossina pallidipes</name>
    <name type="common">Tsetse fly</name>
    <dbReference type="NCBI Taxonomy" id="7398"/>
    <lineage>
        <taxon>Eukaryota</taxon>
        <taxon>Metazoa</taxon>
        <taxon>Ecdysozoa</taxon>
        <taxon>Arthropoda</taxon>
        <taxon>Hexapoda</taxon>
        <taxon>Insecta</taxon>
        <taxon>Pterygota</taxon>
        <taxon>Neoptera</taxon>
        <taxon>Endopterygota</taxon>
        <taxon>Diptera</taxon>
        <taxon>Brachycera</taxon>
        <taxon>Muscomorpha</taxon>
        <taxon>Hippoboscoidea</taxon>
        <taxon>Glossinidae</taxon>
        <taxon>Glossina</taxon>
    </lineage>
</organism>
<keyword evidence="5" id="KW-1185">Reference proteome</keyword>
<dbReference type="Pfam" id="PF15995">
    <property type="entry name" value="DUF4771"/>
    <property type="match status" value="1"/>
</dbReference>
<dbReference type="AlphaFoldDB" id="A0A1B0A394"/>
<reference evidence="4" key="2">
    <citation type="submission" date="2020-05" db="UniProtKB">
        <authorList>
            <consortium name="EnsemblMetazoa"/>
        </authorList>
    </citation>
    <scope>IDENTIFICATION</scope>
    <source>
        <strain evidence="4">IAEA</strain>
    </source>
</reference>
<dbReference type="InterPro" id="IPR031936">
    <property type="entry name" value="DUF4771"/>
</dbReference>
<feature type="domain" description="DUF4770" evidence="2">
    <location>
        <begin position="88"/>
        <end position="250"/>
    </location>
</feature>
<dbReference type="PANTHER" id="PTHR41967">
    <property type="entry name" value="FI19406P1-RELATED"/>
    <property type="match status" value="1"/>
</dbReference>